<name>A0A1H8FYL3_9PROT</name>
<evidence type="ECO:0000313" key="2">
    <source>
        <dbReference type="Proteomes" id="UP000183898"/>
    </source>
</evidence>
<organism evidence="1 2">
    <name type="scientific">Nitrosospira multiformis</name>
    <dbReference type="NCBI Taxonomy" id="1231"/>
    <lineage>
        <taxon>Bacteria</taxon>
        <taxon>Pseudomonadati</taxon>
        <taxon>Pseudomonadota</taxon>
        <taxon>Betaproteobacteria</taxon>
        <taxon>Nitrosomonadales</taxon>
        <taxon>Nitrosomonadaceae</taxon>
        <taxon>Nitrosospira</taxon>
    </lineage>
</organism>
<protein>
    <submittedName>
        <fullName evidence="1">Uncharacterized protein</fullName>
    </submittedName>
</protein>
<dbReference type="Proteomes" id="UP000183898">
    <property type="component" value="Unassembled WGS sequence"/>
</dbReference>
<dbReference type="AlphaFoldDB" id="A0A1H8FYL3"/>
<sequence length="40" mass="4605">MRELNSNRKPDQDEDCPGLYLGVLNVISTAVLFTCFERPY</sequence>
<accession>A0A1H8FYL3</accession>
<reference evidence="1 2" key="1">
    <citation type="submission" date="2016-10" db="EMBL/GenBank/DDBJ databases">
        <authorList>
            <person name="de Groot N.N."/>
        </authorList>
    </citation>
    <scope>NUCLEOTIDE SEQUENCE [LARGE SCALE GENOMIC DNA]</scope>
    <source>
        <strain evidence="1 2">Nl18</strain>
    </source>
</reference>
<gene>
    <name evidence="1" type="ORF">SAMN05216404_10438</name>
</gene>
<dbReference type="EMBL" id="FOCT01000004">
    <property type="protein sequence ID" value="SEN36782.1"/>
    <property type="molecule type" value="Genomic_DNA"/>
</dbReference>
<proteinExistence type="predicted"/>
<evidence type="ECO:0000313" key="1">
    <source>
        <dbReference type="EMBL" id="SEN36782.1"/>
    </source>
</evidence>